<reference evidence="5 6" key="1">
    <citation type="submission" date="2019-07" db="EMBL/GenBank/DDBJ databases">
        <title>Analysis of the biochemical properties, biological activity and biotechnological potential of siderophores and biosurfactants produced by Antarctic psychrotolerant bacteria.</title>
        <authorList>
            <person name="Styczynski M."/>
            <person name="Krucon T."/>
            <person name="Decewicz P."/>
            <person name="Dziewit L."/>
        </authorList>
    </citation>
    <scope>NUCLEOTIDE SEQUENCE [LARGE SCALE GENOMIC DNA]</scope>
    <source>
        <strain evidence="5 6">ANT_H27</strain>
    </source>
</reference>
<dbReference type="GO" id="GO:0004536">
    <property type="term" value="F:DNA nuclease activity"/>
    <property type="evidence" value="ECO:0007669"/>
    <property type="project" value="InterPro"/>
</dbReference>
<keyword evidence="3" id="KW-0378">Hydrolase</keyword>
<accession>A0A5B0EES1</accession>
<gene>
    <name evidence="5" type="ORF">FQ154_09675</name>
</gene>
<dbReference type="Proteomes" id="UP000323856">
    <property type="component" value="Unassembled WGS sequence"/>
</dbReference>
<evidence type="ECO:0000256" key="1">
    <source>
        <dbReference type="ARBA" id="ARBA00007359"/>
    </source>
</evidence>
<evidence type="ECO:0000256" key="2">
    <source>
        <dbReference type="ARBA" id="ARBA00022722"/>
    </source>
</evidence>
<protein>
    <recommendedName>
        <fullName evidence="4">Endonuclease/exonuclease/phosphatase domain-containing protein</fullName>
    </recommendedName>
</protein>
<dbReference type="AlphaFoldDB" id="A0A5B0EES1"/>
<evidence type="ECO:0000313" key="6">
    <source>
        <dbReference type="Proteomes" id="UP000323856"/>
    </source>
</evidence>
<evidence type="ECO:0000259" key="4">
    <source>
        <dbReference type="Pfam" id="PF03372"/>
    </source>
</evidence>
<dbReference type="Gene3D" id="3.60.10.10">
    <property type="entry name" value="Endonuclease/exonuclease/phosphatase"/>
    <property type="match status" value="1"/>
</dbReference>
<dbReference type="Pfam" id="PF03372">
    <property type="entry name" value="Exo_endo_phos"/>
    <property type="match status" value="1"/>
</dbReference>
<organism evidence="5 6">
    <name type="scientific">Paeniglutamicibacter gangotriensis</name>
    <dbReference type="NCBI Taxonomy" id="254787"/>
    <lineage>
        <taxon>Bacteria</taxon>
        <taxon>Bacillati</taxon>
        <taxon>Actinomycetota</taxon>
        <taxon>Actinomycetes</taxon>
        <taxon>Micrococcales</taxon>
        <taxon>Micrococcaceae</taxon>
        <taxon>Paeniglutamicibacter</taxon>
    </lineage>
</organism>
<comment type="similarity">
    <text evidence="1">Belongs to the DNase I family.</text>
</comment>
<sequence length="326" mass="36267">MSEQPPVLVAEDLTRLRTALDATVPTRTDTNLLVATWNIRALGDLSPKWAAGPKDSPKRDWHALACLAQVISRFDVIAIQEARRNPKALKHLLATLGPAWQAIVSDVTEGPAGNGERLAFLYNSDRIQPAGLVGEIVLPPIGDDPARQFARSPYVAGFARAGTEFTLASVHVLWGTNAAERLPEITAFAQWMRHWADRPQDWNQNLLVLGDFNLDRIGDPLYEAFIATGLWPPTELNTVPRTIFDNDNNRHFYDQIAWFSEPNGTSLLQGLSYAQRAGSFDFIPHVLRSLTRSEVSWRISDHYPLWCEFQLPAPDPGLPGPRIPGP</sequence>
<comment type="caution">
    <text evidence="5">The sequence shown here is derived from an EMBL/GenBank/DDBJ whole genome shotgun (WGS) entry which is preliminary data.</text>
</comment>
<evidence type="ECO:0000256" key="3">
    <source>
        <dbReference type="ARBA" id="ARBA00022801"/>
    </source>
</evidence>
<dbReference type="PANTHER" id="PTHR11371:SF31">
    <property type="entry name" value="EXTRACELLULAR NUCLEASE"/>
    <property type="match status" value="1"/>
</dbReference>
<keyword evidence="2" id="KW-0540">Nuclease</keyword>
<name>A0A5B0EES1_9MICC</name>
<dbReference type="SMART" id="SM00476">
    <property type="entry name" value="DNaseIc"/>
    <property type="match status" value="1"/>
</dbReference>
<dbReference type="GO" id="GO:0006308">
    <property type="term" value="P:DNA catabolic process"/>
    <property type="evidence" value="ECO:0007669"/>
    <property type="project" value="InterPro"/>
</dbReference>
<dbReference type="InterPro" id="IPR005135">
    <property type="entry name" value="Endo/exonuclease/phosphatase"/>
</dbReference>
<feature type="domain" description="Endonuclease/exonuclease/phosphatase" evidence="4">
    <location>
        <begin position="35"/>
        <end position="231"/>
    </location>
</feature>
<evidence type="ECO:0000313" key="5">
    <source>
        <dbReference type="EMBL" id="KAA0977156.1"/>
    </source>
</evidence>
<dbReference type="InterPro" id="IPR036691">
    <property type="entry name" value="Endo/exonu/phosph_ase_sf"/>
</dbReference>
<dbReference type="PANTHER" id="PTHR11371">
    <property type="entry name" value="DEOXYRIBONUCLEASE"/>
    <property type="match status" value="1"/>
</dbReference>
<proteinExistence type="inferred from homology"/>
<dbReference type="OrthoDB" id="5500612at2"/>
<dbReference type="InterPro" id="IPR016202">
    <property type="entry name" value="DNase_I"/>
</dbReference>
<dbReference type="SUPFAM" id="SSF56219">
    <property type="entry name" value="DNase I-like"/>
    <property type="match status" value="1"/>
</dbReference>
<dbReference type="RefSeq" id="WP_149619540.1">
    <property type="nucleotide sequence ID" value="NZ_VOBL01000008.1"/>
</dbReference>
<dbReference type="GO" id="GO:0016787">
    <property type="term" value="F:hydrolase activity"/>
    <property type="evidence" value="ECO:0007669"/>
    <property type="project" value="UniProtKB-KW"/>
</dbReference>
<dbReference type="EMBL" id="VOBL01000008">
    <property type="protein sequence ID" value="KAA0977156.1"/>
    <property type="molecule type" value="Genomic_DNA"/>
</dbReference>
<dbReference type="CDD" id="cd10283">
    <property type="entry name" value="MnuA_DNase1-like"/>
    <property type="match status" value="1"/>
</dbReference>